<feature type="transmembrane region" description="Helical" evidence="5">
    <location>
        <begin position="59"/>
        <end position="77"/>
    </location>
</feature>
<feature type="transmembrane region" description="Helical" evidence="5">
    <location>
        <begin position="21"/>
        <end position="47"/>
    </location>
</feature>
<protein>
    <recommendedName>
        <fullName evidence="6">O-antigen ligase-related domain-containing protein</fullName>
    </recommendedName>
</protein>
<dbReference type="GO" id="GO:0016020">
    <property type="term" value="C:membrane"/>
    <property type="evidence" value="ECO:0007669"/>
    <property type="project" value="UniProtKB-SubCell"/>
</dbReference>
<dbReference type="RefSeq" id="WP_036582276.1">
    <property type="nucleotide sequence ID" value="NZ_KK082164.1"/>
</dbReference>
<dbReference type="InterPro" id="IPR007016">
    <property type="entry name" value="O-antigen_ligase-rel_domated"/>
</dbReference>
<dbReference type="PANTHER" id="PTHR37422">
    <property type="entry name" value="TEICHURONIC ACID BIOSYNTHESIS PROTEIN TUAE"/>
    <property type="match status" value="1"/>
</dbReference>
<evidence type="ECO:0000256" key="3">
    <source>
        <dbReference type="ARBA" id="ARBA00022989"/>
    </source>
</evidence>
<evidence type="ECO:0000256" key="1">
    <source>
        <dbReference type="ARBA" id="ARBA00004141"/>
    </source>
</evidence>
<evidence type="ECO:0000259" key="6">
    <source>
        <dbReference type="Pfam" id="PF04932"/>
    </source>
</evidence>
<keyword evidence="4 5" id="KW-0472">Membrane</keyword>
<keyword evidence="3 5" id="KW-1133">Transmembrane helix</keyword>
<feature type="transmembrane region" description="Helical" evidence="5">
    <location>
        <begin position="89"/>
        <end position="106"/>
    </location>
</feature>
<accession>A0A9W5W684</accession>
<feature type="transmembrane region" description="Helical" evidence="5">
    <location>
        <begin position="507"/>
        <end position="524"/>
    </location>
</feature>
<feature type="transmembrane region" description="Helical" evidence="5">
    <location>
        <begin position="352"/>
        <end position="371"/>
    </location>
</feature>
<keyword evidence="2 5" id="KW-0812">Transmembrane</keyword>
<dbReference type="OrthoDB" id="1808577at2"/>
<dbReference type="EMBL" id="JFHU01000207">
    <property type="protein sequence ID" value="EXX85911.1"/>
    <property type="molecule type" value="Genomic_DNA"/>
</dbReference>
<feature type="transmembrane region" description="Helical" evidence="5">
    <location>
        <begin position="452"/>
        <end position="474"/>
    </location>
</feature>
<comment type="subcellular location">
    <subcellularLocation>
        <location evidence="1">Membrane</location>
        <topology evidence="1">Multi-pass membrane protein</topology>
    </subcellularLocation>
</comment>
<evidence type="ECO:0000256" key="4">
    <source>
        <dbReference type="ARBA" id="ARBA00023136"/>
    </source>
</evidence>
<feature type="transmembrane region" description="Helical" evidence="5">
    <location>
        <begin position="112"/>
        <end position="134"/>
    </location>
</feature>
<comment type="caution">
    <text evidence="7">The sequence shown here is derived from an EMBL/GenBank/DDBJ whole genome shotgun (WGS) entry which is preliminary data.</text>
</comment>
<dbReference type="Proteomes" id="UP000053750">
    <property type="component" value="Unassembled WGS sequence"/>
</dbReference>
<feature type="transmembrane region" description="Helical" evidence="5">
    <location>
        <begin position="189"/>
        <end position="207"/>
    </location>
</feature>
<proteinExistence type="predicted"/>
<evidence type="ECO:0000256" key="2">
    <source>
        <dbReference type="ARBA" id="ARBA00022692"/>
    </source>
</evidence>
<evidence type="ECO:0000313" key="7">
    <source>
        <dbReference type="EMBL" id="EXX85911.1"/>
    </source>
</evidence>
<dbReference type="Pfam" id="PF04932">
    <property type="entry name" value="Wzy_C"/>
    <property type="match status" value="1"/>
</dbReference>
<name>A0A9W5W684_9BACL</name>
<feature type="transmembrane region" description="Helical" evidence="5">
    <location>
        <begin position="260"/>
        <end position="279"/>
    </location>
</feature>
<dbReference type="InterPro" id="IPR051533">
    <property type="entry name" value="WaaL-like"/>
</dbReference>
<evidence type="ECO:0000313" key="8">
    <source>
        <dbReference type="Proteomes" id="UP000053750"/>
    </source>
</evidence>
<feature type="transmembrane region" description="Helical" evidence="5">
    <location>
        <begin position="214"/>
        <end position="231"/>
    </location>
</feature>
<gene>
    <name evidence="7" type="ORF">BG53_07450</name>
</gene>
<keyword evidence="8" id="KW-1185">Reference proteome</keyword>
<dbReference type="PANTHER" id="PTHR37422:SF13">
    <property type="entry name" value="LIPOPOLYSACCHARIDE BIOSYNTHESIS PROTEIN PA4999-RELATED"/>
    <property type="match status" value="1"/>
</dbReference>
<dbReference type="AlphaFoldDB" id="A0A9W5W684"/>
<feature type="transmembrane region" description="Helical" evidence="5">
    <location>
        <begin position="486"/>
        <end position="501"/>
    </location>
</feature>
<evidence type="ECO:0000256" key="5">
    <source>
        <dbReference type="SAM" id="Phobius"/>
    </source>
</evidence>
<feature type="transmembrane region" description="Helical" evidence="5">
    <location>
        <begin position="146"/>
        <end position="169"/>
    </location>
</feature>
<organism evidence="7 8">
    <name type="scientific">Paenibacillus darwinianus</name>
    <dbReference type="NCBI Taxonomy" id="1380763"/>
    <lineage>
        <taxon>Bacteria</taxon>
        <taxon>Bacillati</taxon>
        <taxon>Bacillota</taxon>
        <taxon>Bacilli</taxon>
        <taxon>Bacillales</taxon>
        <taxon>Paenibacillaceae</taxon>
        <taxon>Paenibacillus</taxon>
    </lineage>
</organism>
<sequence>MKGNASKRKKASEKFKYIPSAEFSLLHLIAVLGIIAFLFIFPFKAALFNGYDVTFEGRIYGAIIYTSLLFLIFSIYLCWKWQVDRMQSYLSMIAMFIPLFYSLSSIGAVSRYYASLMTLVMFALAALYIIGLFLTEHKITSRIIAFALQAAAYLVVIFGWLNAFGQIYYPDGLWLADNGYRLTSVFQYSNAYAAFLSAAILAALYLLTESTKWYGRMVHAFMLVPMIISLFLTYSRGAIVLLPILVLLTLPLLRLAQQIWFLVHFFIAGVLSLAILGKITENYIRIAAVVQPQGERPAQAISAFSDLPLQSWLILIGASALTASLSFLLSTRLEQWLSIKTERLQLRKWSGIFVPSALVVSVLTGVLLLWASSSMNGLLPESIASRFANINFQQQSVLERKTFYVDALKVSRDYPLLGAGGGAWPSLYEQYQNNPYVSRQAHNFFLQTLVEIGWLGLLIVLALFAFSFLALLRLRRDEAFYESRRLTFYIFAIAILLHSMIDFDMSYLYLAAIVFFSLGAMAAPSDLKAPATIMAVMSKRAWLRLVYPFMLILLSCGMLVWSIREYQAIRFYENSMYLAVQKQENLDNLLPDLNRALKLSPYNPAFMLTKIDWMSQAYQATGDDKYRDEGKLLLNRAQLSEPYNRSILLAAYRGLKARGQNADALSLLEEGIRKFQWDIRFYEATVLEYFTLGQQSNGDTQKVYWQKALEWHDQVVVKMKDLEQKLPEGQLQGRAFYVTPIMAQAIGQIYYDKQDYAKAVNVLSAQREGDYTNPYVRQSVRYYLAALNKLGQKDGESFNKLLQADPDEQALLDEVLNPR</sequence>
<reference evidence="7 8" key="1">
    <citation type="submission" date="2014-02" db="EMBL/GenBank/DDBJ databases">
        <title>Genome sequence of Paenibacillus darwinianus reveals adaptive mechanisms for survival in Antarctic soils.</title>
        <authorList>
            <person name="Dsouza M."/>
            <person name="Taylor M.W."/>
            <person name="Turner S.J."/>
            <person name="Aislabie J."/>
        </authorList>
    </citation>
    <scope>NUCLEOTIDE SEQUENCE [LARGE SCALE GENOMIC DNA]</scope>
    <source>
        <strain evidence="7 8">CE1</strain>
    </source>
</reference>
<feature type="transmembrane region" description="Helical" evidence="5">
    <location>
        <begin position="545"/>
        <end position="563"/>
    </location>
</feature>
<feature type="domain" description="O-antigen ligase-related" evidence="6">
    <location>
        <begin position="347"/>
        <end position="460"/>
    </location>
</feature>